<evidence type="ECO:0000256" key="1">
    <source>
        <dbReference type="SAM" id="MobiDB-lite"/>
    </source>
</evidence>
<feature type="signal peptide" evidence="2">
    <location>
        <begin position="1"/>
        <end position="28"/>
    </location>
</feature>
<dbReference type="SUPFAM" id="SSF103515">
    <property type="entry name" value="Autotransporter"/>
    <property type="match status" value="1"/>
</dbReference>
<protein>
    <submittedName>
        <fullName evidence="3">Uncharacterized protein</fullName>
    </submittedName>
</protein>
<proteinExistence type="predicted"/>
<accession>A0A7Y4LXD1</accession>
<dbReference type="InterPro" id="IPR036709">
    <property type="entry name" value="Autotransporte_beta_dom_sf"/>
</dbReference>
<gene>
    <name evidence="3" type="ORF">HCN58_21345</name>
</gene>
<dbReference type="AlphaFoldDB" id="A0A7Y4LXD1"/>
<sequence length="362" mass="38271">MANFPRSLLPSAALFLLLLATQSSPAWAQSPSPTPSPTPAPTPSASPTPTPSPTSAPSTNAPPIAGPGSNVGSINDLAGQRFNQIITNRVLGNVLLGVNEQVNCNDCISAFGSAGSFSAGIHGRKNLTPNFSLLAGIAYTQYNEGGYRVTSAPIGAFALRYDFVDWGSSRPFFDIGTILSPFQKVRYSRSYTTRLGAVSLESSTSSENYAVYGRAGWMSRFSPRDEAAAYVELWQLWQRVKGYTDPAAAFNPFEASIATGTDRTSLVKIGGQWTHLFGSSVEANINGGWVQSFGTRSGIVATVAGDGTIVPVIGNQGWFEYGGRLGFRITKGWVADLFLNGTAGPQPVGNTIHGGVGLRISY</sequence>
<feature type="chain" id="PRO_5030744885" evidence="2">
    <location>
        <begin position="29"/>
        <end position="362"/>
    </location>
</feature>
<reference evidence="3 4" key="1">
    <citation type="submission" date="2020-03" db="EMBL/GenBank/DDBJ databases">
        <title>Bradyrhizobium diversity isolated from nodules of Indigofera sp.</title>
        <authorList>
            <person name="Klepa M."/>
            <person name="Helene L."/>
            <person name="Hungria M."/>
        </authorList>
    </citation>
    <scope>NUCLEOTIDE SEQUENCE [LARGE SCALE GENOMIC DNA]</scope>
    <source>
        <strain evidence="3 4">WSM 1791</strain>
    </source>
</reference>
<name>A0A7Y4LXD1_9BRAD</name>
<dbReference type="RefSeq" id="WP_171581360.1">
    <property type="nucleotide sequence ID" value="NZ_JAAVLX010000007.1"/>
</dbReference>
<keyword evidence="4" id="KW-1185">Reference proteome</keyword>
<dbReference type="EMBL" id="JAAVLX010000007">
    <property type="protein sequence ID" value="NOJ42104.1"/>
    <property type="molecule type" value="Genomic_DNA"/>
</dbReference>
<feature type="compositionally biased region" description="Pro residues" evidence="1">
    <location>
        <begin position="32"/>
        <end position="54"/>
    </location>
</feature>
<dbReference type="Proteomes" id="UP000544122">
    <property type="component" value="Unassembled WGS sequence"/>
</dbReference>
<evidence type="ECO:0000313" key="3">
    <source>
        <dbReference type="EMBL" id="NOJ42104.1"/>
    </source>
</evidence>
<evidence type="ECO:0000256" key="2">
    <source>
        <dbReference type="SAM" id="SignalP"/>
    </source>
</evidence>
<comment type="caution">
    <text evidence="3">The sequence shown here is derived from an EMBL/GenBank/DDBJ whole genome shotgun (WGS) entry which is preliminary data.</text>
</comment>
<keyword evidence="2" id="KW-0732">Signal</keyword>
<feature type="region of interest" description="Disordered" evidence="1">
    <location>
        <begin position="26"/>
        <end position="70"/>
    </location>
</feature>
<organism evidence="3 4">
    <name type="scientific">Bradyrhizobium australiense</name>
    <dbReference type="NCBI Taxonomy" id="2721161"/>
    <lineage>
        <taxon>Bacteria</taxon>
        <taxon>Pseudomonadati</taxon>
        <taxon>Pseudomonadota</taxon>
        <taxon>Alphaproteobacteria</taxon>
        <taxon>Hyphomicrobiales</taxon>
        <taxon>Nitrobacteraceae</taxon>
        <taxon>Bradyrhizobium</taxon>
    </lineage>
</organism>
<evidence type="ECO:0000313" key="4">
    <source>
        <dbReference type="Proteomes" id="UP000544122"/>
    </source>
</evidence>